<comment type="caution">
    <text evidence="2">The sequence shown here is derived from an EMBL/GenBank/DDBJ whole genome shotgun (WGS) entry which is preliminary data.</text>
</comment>
<reference evidence="2 3" key="1">
    <citation type="journal article" date="2018" name="Int. J. Syst. Evol. Microbiol.">
        <title>Lactobacillus bambusae sp. nov., isolated from a traditional fermented Ma-bamboo shoots of Taiwan.</title>
        <authorList>
            <person name="Wang L.-T."/>
        </authorList>
    </citation>
    <scope>NUCLEOTIDE SEQUENCE [LARGE SCALE GENOMIC DNA]</scope>
    <source>
        <strain evidence="2 3">BS-W1</strain>
    </source>
</reference>
<organism evidence="2 3">
    <name type="scientific">Levilactobacillus bambusae</name>
    <dbReference type="NCBI Taxonomy" id="2024736"/>
    <lineage>
        <taxon>Bacteria</taxon>
        <taxon>Bacillati</taxon>
        <taxon>Bacillota</taxon>
        <taxon>Bacilli</taxon>
        <taxon>Lactobacillales</taxon>
        <taxon>Lactobacillaceae</taxon>
        <taxon>Levilactobacillus</taxon>
    </lineage>
</organism>
<keyword evidence="1" id="KW-0472">Membrane</keyword>
<feature type="transmembrane region" description="Helical" evidence="1">
    <location>
        <begin position="7"/>
        <end position="29"/>
    </location>
</feature>
<evidence type="ECO:0000256" key="1">
    <source>
        <dbReference type="SAM" id="Phobius"/>
    </source>
</evidence>
<keyword evidence="1" id="KW-1133">Transmembrane helix</keyword>
<feature type="transmembrane region" description="Helical" evidence="1">
    <location>
        <begin position="35"/>
        <end position="57"/>
    </location>
</feature>
<dbReference type="RefSeq" id="WP_109249789.1">
    <property type="nucleotide sequence ID" value="NZ_QCXQ01000001.1"/>
</dbReference>
<keyword evidence="3" id="KW-1185">Reference proteome</keyword>
<proteinExistence type="predicted"/>
<evidence type="ECO:0000313" key="3">
    <source>
        <dbReference type="Proteomes" id="UP000245080"/>
    </source>
</evidence>
<protein>
    <submittedName>
        <fullName evidence="2">Uncharacterized protein</fullName>
    </submittedName>
</protein>
<name>A0A2V1N5N6_9LACO</name>
<dbReference type="EMBL" id="QCXQ01000001">
    <property type="protein sequence ID" value="PWG01076.1"/>
    <property type="molecule type" value="Genomic_DNA"/>
</dbReference>
<sequence length="63" mass="7052">MRALSYLIIAVVPALIIIGLFWLTSAIHFSFIVEIIIWVVGWVAATIAATFLFLLLVGNRHQK</sequence>
<dbReference type="Proteomes" id="UP000245080">
    <property type="component" value="Unassembled WGS sequence"/>
</dbReference>
<keyword evidence="1" id="KW-0812">Transmembrane</keyword>
<evidence type="ECO:0000313" key="2">
    <source>
        <dbReference type="EMBL" id="PWG01076.1"/>
    </source>
</evidence>
<gene>
    <name evidence="2" type="ORF">DCM90_02570</name>
</gene>
<accession>A0A2V1N5N6</accession>
<dbReference type="AlphaFoldDB" id="A0A2V1N5N6"/>